<evidence type="ECO:0000313" key="1">
    <source>
        <dbReference type="EMBL" id="EET07870.1"/>
    </source>
</evidence>
<name>A0A0E1W3T6_BURPE</name>
<dbReference type="InterPro" id="IPR035959">
    <property type="entry name" value="RutC-like_sf"/>
</dbReference>
<dbReference type="Gene3D" id="3.30.1330.40">
    <property type="entry name" value="RutC-like"/>
    <property type="match status" value="1"/>
</dbReference>
<dbReference type="AlphaFoldDB" id="A0A0E1W3T6"/>
<accession>A0A0E1W3T6</accession>
<dbReference type="HOGENOM" id="CLU_1341168_0_0_4"/>
<dbReference type="Proteomes" id="UP000001812">
    <property type="component" value="Chromosome I"/>
</dbReference>
<protein>
    <submittedName>
        <fullName evidence="1">Putative endoribonuclease L-PSP</fullName>
    </submittedName>
</protein>
<organism evidence="1">
    <name type="scientific">Burkholderia pseudomallei 1710a</name>
    <dbReference type="NCBI Taxonomy" id="320371"/>
    <lineage>
        <taxon>Bacteria</taxon>
        <taxon>Pseudomonadati</taxon>
        <taxon>Pseudomonadota</taxon>
        <taxon>Betaproteobacteria</taxon>
        <taxon>Burkholderiales</taxon>
        <taxon>Burkholderiaceae</taxon>
        <taxon>Burkholderia</taxon>
        <taxon>pseudomallei group</taxon>
    </lineage>
</organism>
<dbReference type="CDD" id="cd06154">
    <property type="entry name" value="YjgF_YER057c_UK114_like_6"/>
    <property type="match status" value="1"/>
</dbReference>
<proteinExistence type="predicted"/>
<dbReference type="SUPFAM" id="SSF55298">
    <property type="entry name" value="YjgF-like"/>
    <property type="match status" value="1"/>
</dbReference>
<reference evidence="1" key="1">
    <citation type="submission" date="2009-05" db="EMBL/GenBank/DDBJ databases">
        <authorList>
            <person name="Harkins D.M."/>
            <person name="DeShazer D."/>
            <person name="Woods D.E."/>
            <person name="Brinkac L.M."/>
            <person name="Brown K.A."/>
            <person name="Hung G.C."/>
            <person name="Tuanyok A."/>
            <person name="Zhang B."/>
            <person name="Nierman W.C."/>
        </authorList>
    </citation>
    <scope>NUCLEOTIDE SEQUENCE [LARGE SCALE GENOMIC DNA]</scope>
    <source>
        <strain evidence="1">1710a</strain>
    </source>
</reference>
<gene>
    <name evidence="1" type="ORF">BURPS1710A_1022</name>
</gene>
<dbReference type="InterPro" id="IPR006175">
    <property type="entry name" value="YjgF/YER057c/UK114"/>
</dbReference>
<dbReference type="EMBL" id="CM000832">
    <property type="protein sequence ID" value="EET07870.1"/>
    <property type="molecule type" value="Genomic_DNA"/>
</dbReference>
<dbReference type="PANTHER" id="PTHR43857">
    <property type="entry name" value="BLR7761 PROTEIN"/>
    <property type="match status" value="1"/>
</dbReference>
<sequence>MTNRLPVSFNRPAPTRGQAVLALDDLTDAPRKSDILKSSREAHSSHRVNQAISRSSIPVFHAIYLRAKTMSTIDTSEFRKTVFSPSFWEDKMGYARGKRVGNHVYIAGCVASDGNAAVIGNDAYEQTAFIIAKIEKYLNELGAELSDVVSTVTHLTGFEHFDDYCRAFSERFRDIRPVNTTVAVKSLVEPRHYVEITATAIVGD</sequence>
<dbReference type="Pfam" id="PF01042">
    <property type="entry name" value="Ribonuc_L-PSP"/>
    <property type="match status" value="1"/>
</dbReference>
<dbReference type="PANTHER" id="PTHR43857:SF1">
    <property type="entry name" value="YJGH FAMILY PROTEIN"/>
    <property type="match status" value="1"/>
</dbReference>